<gene>
    <name evidence="2" type="ORF">CERSUDRAFT_92199</name>
</gene>
<sequence length="325" mass="36114">MPRHSSNAVVVTAFAFAAVWCVLEAPQRRALTAGVSINVPPMPTSKKLPRLPQEVIDIIIDLLSDDISTLCNCSLTCSSWASRVGAHIFKKVVLSANKARAFRNVIVNNTENGSYIREIQVHHKHSPNQPGLVWKVVLKSDETYTPTSLLQLQSIEVLEIRGGRIDSLDDLMLLMVGLPRLRSIVSRGTDYGLSRNPPRRENKAPPSLRVLDFVANPMTPDIFLNWLVSQSMYNGLESFTAVPIDIITMPHLGKMVQACNATLKHFRICVIGESLGDWTSLFTLKNCTELQVLEMDTLALGLVHCVALPYAQEHTRDHFGHFAGR</sequence>
<dbReference type="AlphaFoldDB" id="M2RLH7"/>
<evidence type="ECO:0000313" key="2">
    <source>
        <dbReference type="EMBL" id="EMD39706.1"/>
    </source>
</evidence>
<dbReference type="InterPro" id="IPR036047">
    <property type="entry name" value="F-box-like_dom_sf"/>
</dbReference>
<reference evidence="2" key="1">
    <citation type="journal article" date="2012" name="Proc. Natl. Acad. Sci. U.S.A.">
        <title>Comparative genomics of Ceriporiopsis subvermispora and Phanerochaete chrysosporium provide insight into selective ligninolysis.</title>
        <authorList>
            <person name="Fernandez-Fueyo E."/>
            <person name="Ruiz-Duenas F.J."/>
            <person name="Ferreira P."/>
            <person name="Floudas D."/>
            <person name="Hibbett D.S."/>
            <person name="Canessa P."/>
            <person name="Larrondo L.F."/>
            <person name="James T.Y."/>
            <person name="Seelenfreund D."/>
            <person name="Lobos S."/>
            <person name="Polanco R."/>
            <person name="Tello M."/>
            <person name="Honda Y."/>
            <person name="Watanabe T."/>
            <person name="Watanabe T."/>
            <person name="Ryu J.S."/>
            <person name="Kubicek C.P."/>
            <person name="Schmoll M."/>
            <person name="Gaskell J."/>
            <person name="Hammel K.E."/>
            <person name="St John F.J."/>
            <person name="Vanden Wymelenberg A."/>
            <person name="Sabat G."/>
            <person name="Splinter BonDurant S."/>
            <person name="Syed K."/>
            <person name="Yadav J.S."/>
            <person name="Doddapaneni H."/>
            <person name="Subramanian V."/>
            <person name="Lavin J.L."/>
            <person name="Oguiza J.A."/>
            <person name="Perez G."/>
            <person name="Pisabarro A.G."/>
            <person name="Ramirez L."/>
            <person name="Santoyo F."/>
            <person name="Master E."/>
            <person name="Coutinho P.M."/>
            <person name="Henrissat B."/>
            <person name="Lombard V."/>
            <person name="Magnuson J.K."/>
            <person name="Kuees U."/>
            <person name="Hori C."/>
            <person name="Igarashi K."/>
            <person name="Samejima M."/>
            <person name="Held B.W."/>
            <person name="Barry K.W."/>
            <person name="LaButti K.M."/>
            <person name="Lapidus A."/>
            <person name="Lindquist E.A."/>
            <person name="Lucas S.M."/>
            <person name="Riley R."/>
            <person name="Salamov A.A."/>
            <person name="Hoffmeister D."/>
            <person name="Schwenk D."/>
            <person name="Hadar Y."/>
            <person name="Yarden O."/>
            <person name="de Vries R.P."/>
            <person name="Wiebenga A."/>
            <person name="Stenlid J."/>
            <person name="Eastwood D."/>
            <person name="Grigoriev I.V."/>
            <person name="Berka R.M."/>
            <person name="Blanchette R.A."/>
            <person name="Kersten P."/>
            <person name="Martinez A.T."/>
            <person name="Vicuna R."/>
            <person name="Cullen D."/>
        </authorList>
    </citation>
    <scope>NUCLEOTIDE SEQUENCE [LARGE SCALE GENOMIC DNA]</scope>
    <source>
        <strain evidence="2">B</strain>
    </source>
</reference>
<dbReference type="CDD" id="cd09917">
    <property type="entry name" value="F-box_SF"/>
    <property type="match status" value="1"/>
</dbReference>
<evidence type="ECO:0000256" key="1">
    <source>
        <dbReference type="SAM" id="SignalP"/>
    </source>
</evidence>
<protein>
    <submittedName>
        <fullName evidence="2">Uncharacterized protein</fullName>
    </submittedName>
</protein>
<dbReference type="EMBL" id="KB445793">
    <property type="protein sequence ID" value="EMD39706.1"/>
    <property type="molecule type" value="Genomic_DNA"/>
</dbReference>
<dbReference type="SUPFAM" id="SSF81383">
    <property type="entry name" value="F-box domain"/>
    <property type="match status" value="1"/>
</dbReference>
<keyword evidence="1" id="KW-0732">Signal</keyword>
<evidence type="ECO:0000313" key="3">
    <source>
        <dbReference type="Proteomes" id="UP000016930"/>
    </source>
</evidence>
<feature type="chain" id="PRO_5004024732" evidence="1">
    <location>
        <begin position="22"/>
        <end position="325"/>
    </location>
</feature>
<organism evidence="2 3">
    <name type="scientific">Ceriporiopsis subvermispora (strain B)</name>
    <name type="common">White-rot fungus</name>
    <name type="synonym">Gelatoporia subvermispora</name>
    <dbReference type="NCBI Taxonomy" id="914234"/>
    <lineage>
        <taxon>Eukaryota</taxon>
        <taxon>Fungi</taxon>
        <taxon>Dikarya</taxon>
        <taxon>Basidiomycota</taxon>
        <taxon>Agaricomycotina</taxon>
        <taxon>Agaricomycetes</taxon>
        <taxon>Polyporales</taxon>
        <taxon>Gelatoporiaceae</taxon>
        <taxon>Gelatoporia</taxon>
    </lineage>
</organism>
<proteinExistence type="predicted"/>
<dbReference type="HOGENOM" id="CLU_855306_0_0_1"/>
<feature type="signal peptide" evidence="1">
    <location>
        <begin position="1"/>
        <end position="21"/>
    </location>
</feature>
<dbReference type="Proteomes" id="UP000016930">
    <property type="component" value="Unassembled WGS sequence"/>
</dbReference>
<accession>M2RLH7</accession>
<name>M2RLH7_CERS8</name>
<keyword evidence="3" id="KW-1185">Reference proteome</keyword>